<keyword evidence="5" id="KW-0963">Cytoplasm</keyword>
<evidence type="ECO:0000313" key="9">
    <source>
        <dbReference type="EMBL" id="SFC52556.1"/>
    </source>
</evidence>
<feature type="binding site" evidence="5">
    <location>
        <position position="284"/>
    </location>
    <ligand>
        <name>NAD(+)</name>
        <dbReference type="ChEBI" id="CHEBI:57540"/>
    </ligand>
</feature>
<gene>
    <name evidence="9" type="ORF">SAMN05421848_1795</name>
</gene>
<dbReference type="STRING" id="402385.SAMN05421848_1795"/>
<dbReference type="PANTHER" id="PTHR42938:SF9">
    <property type="entry name" value="FORMATE DEHYDROGENASE 1"/>
    <property type="match status" value="1"/>
</dbReference>
<dbReference type="EMBL" id="FOLY01000003">
    <property type="protein sequence ID" value="SFC52556.1"/>
    <property type="molecule type" value="Genomic_DNA"/>
</dbReference>
<dbReference type="GO" id="GO:0042183">
    <property type="term" value="P:formate catabolic process"/>
    <property type="evidence" value="ECO:0007669"/>
    <property type="project" value="UniProtKB-UniRule"/>
</dbReference>
<feature type="domain" description="D-isomer specific 2-hydroxyacid dehydrogenase catalytic" evidence="7">
    <location>
        <begin position="82"/>
        <end position="365"/>
    </location>
</feature>
<protein>
    <recommendedName>
        <fullName evidence="2 5">Formate dehydrogenase</fullName>
        <shortName evidence="5">FDH</shortName>
        <ecNumber evidence="2 5">1.17.1.9</ecNumber>
    </recommendedName>
    <alternativeName>
        <fullName evidence="5">NAD-dependent formate dehydrogenase</fullName>
    </alternativeName>
</protein>
<evidence type="ECO:0000256" key="4">
    <source>
        <dbReference type="ARBA" id="ARBA00023027"/>
    </source>
</evidence>
<dbReference type="HAMAP" id="MF_03210">
    <property type="entry name" value="Formate_dehydrogenase"/>
    <property type="match status" value="1"/>
</dbReference>
<name>A0A1I1JVK8_9GAMM</name>
<accession>A0A1I1JVK8</accession>
<dbReference type="Pfam" id="PF00389">
    <property type="entry name" value="2-Hacid_dh"/>
    <property type="match status" value="1"/>
</dbReference>
<feature type="binding site" evidence="5">
    <location>
        <position position="223"/>
    </location>
    <ligand>
        <name>NAD(+)</name>
        <dbReference type="ChEBI" id="CHEBI:57540"/>
    </ligand>
</feature>
<dbReference type="RefSeq" id="WP_090133060.1">
    <property type="nucleotide sequence ID" value="NZ_FOLY01000003.1"/>
</dbReference>
<dbReference type="GO" id="GO:0016616">
    <property type="term" value="F:oxidoreductase activity, acting on the CH-OH group of donors, NAD or NADP as acceptor"/>
    <property type="evidence" value="ECO:0007669"/>
    <property type="project" value="InterPro"/>
</dbReference>
<feature type="binding site" evidence="5">
    <location>
        <begin position="258"/>
        <end position="262"/>
    </location>
    <ligand>
        <name>NAD(+)</name>
        <dbReference type="ChEBI" id="CHEBI:57540"/>
    </ligand>
</feature>
<dbReference type="InterPro" id="IPR029753">
    <property type="entry name" value="D-isomer_DH_CS"/>
</dbReference>
<dbReference type="GO" id="GO:0051287">
    <property type="term" value="F:NAD binding"/>
    <property type="evidence" value="ECO:0007669"/>
    <property type="project" value="InterPro"/>
</dbReference>
<dbReference type="Pfam" id="PF02826">
    <property type="entry name" value="2-Hacid_dh_C"/>
    <property type="match status" value="1"/>
</dbReference>
<feature type="binding site" evidence="5">
    <location>
        <position position="310"/>
    </location>
    <ligand>
        <name>NAD(+)</name>
        <dbReference type="ChEBI" id="CHEBI:57540"/>
    </ligand>
</feature>
<feature type="binding site" evidence="5">
    <location>
        <position position="124"/>
    </location>
    <ligand>
        <name>substrate</name>
    </ligand>
</feature>
<comment type="subcellular location">
    <subcellularLocation>
        <location evidence="5">Cytoplasm</location>
    </subcellularLocation>
</comment>
<comment type="catalytic activity">
    <reaction evidence="1 5">
        <text>formate + NAD(+) = CO2 + NADH</text>
        <dbReference type="Rhea" id="RHEA:15985"/>
        <dbReference type="ChEBI" id="CHEBI:15740"/>
        <dbReference type="ChEBI" id="CHEBI:16526"/>
        <dbReference type="ChEBI" id="CHEBI:57540"/>
        <dbReference type="ChEBI" id="CHEBI:57945"/>
        <dbReference type="EC" id="1.17.1.9"/>
    </reaction>
</comment>
<dbReference type="EC" id="1.17.1.9" evidence="2 5"/>
<dbReference type="GO" id="GO:0005737">
    <property type="term" value="C:cytoplasm"/>
    <property type="evidence" value="ECO:0007669"/>
    <property type="project" value="UniProtKB-SubCell"/>
</dbReference>
<dbReference type="AlphaFoldDB" id="A0A1I1JVK8"/>
<evidence type="ECO:0000259" key="7">
    <source>
        <dbReference type="Pfam" id="PF00389"/>
    </source>
</evidence>
<keyword evidence="3 5" id="KW-0560">Oxidoreductase</keyword>
<comment type="similarity">
    <text evidence="5">Belongs to the D-isomer specific 2-hydroxyacid dehydrogenase family. FDH subfamily.</text>
</comment>
<dbReference type="InterPro" id="IPR006139">
    <property type="entry name" value="D-isomer_2_OHA_DH_cat_dom"/>
</dbReference>
<dbReference type="OrthoDB" id="9805416at2"/>
<feature type="binding site" evidence="5">
    <location>
        <position position="148"/>
    </location>
    <ligand>
        <name>substrate</name>
    </ligand>
</feature>
<evidence type="ECO:0000259" key="8">
    <source>
        <dbReference type="Pfam" id="PF02826"/>
    </source>
</evidence>
<dbReference type="FunFam" id="3.40.50.720:FF:000057">
    <property type="entry name" value="Formate dehydrogenase"/>
    <property type="match status" value="1"/>
</dbReference>
<evidence type="ECO:0000256" key="3">
    <source>
        <dbReference type="ARBA" id="ARBA00023002"/>
    </source>
</evidence>
<evidence type="ECO:0000256" key="2">
    <source>
        <dbReference type="ARBA" id="ARBA00013128"/>
    </source>
</evidence>
<dbReference type="Gene3D" id="3.40.50.720">
    <property type="entry name" value="NAD(P)-binding Rossmann-like Domain"/>
    <property type="match status" value="2"/>
</dbReference>
<dbReference type="InterPro" id="IPR036291">
    <property type="entry name" value="NAD(P)-bd_dom_sf"/>
</dbReference>
<reference evidence="10" key="1">
    <citation type="submission" date="2016-10" db="EMBL/GenBank/DDBJ databases">
        <authorList>
            <person name="Varghese N."/>
            <person name="Submissions S."/>
        </authorList>
    </citation>
    <scope>NUCLEOTIDE SEQUENCE [LARGE SCALE GENOMIC DNA]</scope>
    <source>
        <strain evidence="10">DSM 23439</strain>
    </source>
</reference>
<keyword evidence="4 5" id="KW-0520">NAD</keyword>
<dbReference type="PROSITE" id="PS00671">
    <property type="entry name" value="D_2_HYDROXYACID_DH_3"/>
    <property type="match status" value="1"/>
</dbReference>
<comment type="subunit">
    <text evidence="5">Homodimer.</text>
</comment>
<dbReference type="CDD" id="cd05302">
    <property type="entry name" value="FDH"/>
    <property type="match status" value="1"/>
</dbReference>
<comment type="function">
    <text evidence="5">Catalyzes the NAD(+)-dependent oxidation of formate to carbon dioxide. Formate oxidation is the final step in the methanol oxidation pathway in methylotrophic microorganisms. Has a role in the detoxification of exogenous formate in non-methylotrophic organisms.</text>
</comment>
<evidence type="ECO:0000313" key="10">
    <source>
        <dbReference type="Proteomes" id="UP000199046"/>
    </source>
</evidence>
<evidence type="ECO:0000256" key="1">
    <source>
        <dbReference type="ARBA" id="ARBA00000455"/>
    </source>
</evidence>
<dbReference type="NCBIfam" id="NF005750">
    <property type="entry name" value="PRK07574.1"/>
    <property type="match status" value="1"/>
</dbReference>
<feature type="region of interest" description="Disordered" evidence="6">
    <location>
        <begin position="24"/>
        <end position="48"/>
    </location>
</feature>
<feature type="binding site" evidence="5">
    <location>
        <begin position="334"/>
        <end position="337"/>
    </location>
    <ligand>
        <name>NAD(+)</name>
        <dbReference type="ChEBI" id="CHEBI:57540"/>
    </ligand>
</feature>
<dbReference type="Proteomes" id="UP000199046">
    <property type="component" value="Unassembled WGS sequence"/>
</dbReference>
<feature type="site" description="Important for catalytic activity" evidence="5">
    <location>
        <position position="334"/>
    </location>
</feature>
<evidence type="ECO:0000256" key="5">
    <source>
        <dbReference type="HAMAP-Rule" id="MF_03210"/>
    </source>
</evidence>
<dbReference type="SUPFAM" id="SSF51735">
    <property type="entry name" value="NAD(P)-binding Rossmann-fold domains"/>
    <property type="match status" value="1"/>
</dbReference>
<dbReference type="PANTHER" id="PTHR42938">
    <property type="entry name" value="FORMATE DEHYDROGENASE 1"/>
    <property type="match status" value="1"/>
</dbReference>
<organism evidence="9 10">
    <name type="scientific">Kushneria avicenniae</name>
    <dbReference type="NCBI Taxonomy" id="402385"/>
    <lineage>
        <taxon>Bacteria</taxon>
        <taxon>Pseudomonadati</taxon>
        <taxon>Pseudomonadota</taxon>
        <taxon>Gammaproteobacteria</taxon>
        <taxon>Oceanospirillales</taxon>
        <taxon>Halomonadaceae</taxon>
        <taxon>Kushneria</taxon>
    </lineage>
</organism>
<feature type="binding site" evidence="5">
    <location>
        <begin position="203"/>
        <end position="204"/>
    </location>
    <ligand>
        <name>NAD(+)</name>
        <dbReference type="ChEBI" id="CHEBI:57540"/>
    </ligand>
</feature>
<evidence type="ECO:0000256" key="6">
    <source>
        <dbReference type="SAM" id="MobiDB-lite"/>
    </source>
</evidence>
<dbReference type="InterPro" id="IPR033689">
    <property type="entry name" value="FDH_NAD-dep"/>
</dbReference>
<feature type="site" description="Important for catalytic activity" evidence="5">
    <location>
        <position position="286"/>
    </location>
</feature>
<comment type="caution">
    <text evidence="5">Lacks conserved residue(s) required for the propagation of feature annotation.</text>
</comment>
<keyword evidence="10" id="KW-1185">Reference proteome</keyword>
<dbReference type="SUPFAM" id="SSF52283">
    <property type="entry name" value="Formate/glycerate dehydrogenase catalytic domain-like"/>
    <property type="match status" value="1"/>
</dbReference>
<feature type="binding site" evidence="5">
    <location>
        <position position="149"/>
    </location>
    <ligand>
        <name>NAD(+)</name>
        <dbReference type="ChEBI" id="CHEBI:57540"/>
    </ligand>
</feature>
<sequence length="385" mass="41598">MAKILCVLYPDPVTGYPPRYARDDIPEITGYPNGQTAPSPEGDPGFSPGELIGCVSGELGLRSWAQANGHELIVTSDKEGVDSVFERHLPDADVVISQPFWPAYLSAERIARAPKLKLALTAGIGSDHVDLKAAAEHGITVAEVTFSNSISVAEHVVMTALTLVRNFVPSHQIAINGGWNIADCVSRSYDIEGMQFGTLGAGRIGLAVLRRMKPFDTPLHYYDPHRLSEDIECELGLTYHDSPESLVSVCDIVNVQTPLYPSTEGFINDALLSKFKRGAYLVNTARGGLCDREAVVRALESGQLAGYGGDVWYPQPAPVDHPWRRMPNHAMTPHISGTSLSAQTRYAAGTLEILQNFLAGKSLREEYLIVDAGNLAGAGANAYQL</sequence>
<proteinExistence type="inferred from homology"/>
<dbReference type="InterPro" id="IPR006140">
    <property type="entry name" value="D-isomer_DH_NAD-bd"/>
</dbReference>
<dbReference type="GO" id="GO:0008863">
    <property type="term" value="F:formate dehydrogenase (NAD+) activity"/>
    <property type="evidence" value="ECO:0007669"/>
    <property type="project" value="UniProtKB-UniRule"/>
</dbReference>
<feature type="domain" description="D-isomer specific 2-hydroxyacid dehydrogenase NAD-binding" evidence="8">
    <location>
        <begin position="158"/>
        <end position="336"/>
    </location>
</feature>